<dbReference type="AlphaFoldDB" id="A0A9Q0MC71"/>
<keyword evidence="8" id="KW-1185">Reference proteome</keyword>
<feature type="compositionally biased region" description="Pro residues" evidence="4">
    <location>
        <begin position="231"/>
        <end position="243"/>
    </location>
</feature>
<dbReference type="Pfam" id="PF08205">
    <property type="entry name" value="C2-set_2"/>
    <property type="match status" value="1"/>
</dbReference>
<dbReference type="InterPro" id="IPR036179">
    <property type="entry name" value="Ig-like_dom_sf"/>
</dbReference>
<dbReference type="Gene3D" id="2.60.40.10">
    <property type="entry name" value="Immunoglobulins"/>
    <property type="match status" value="4"/>
</dbReference>
<dbReference type="InterPro" id="IPR013162">
    <property type="entry name" value="CD80_C2-set"/>
</dbReference>
<feature type="domain" description="Ig-like" evidence="6">
    <location>
        <begin position="345"/>
        <end position="433"/>
    </location>
</feature>
<evidence type="ECO:0000313" key="8">
    <source>
        <dbReference type="Proteomes" id="UP001142055"/>
    </source>
</evidence>
<dbReference type="Pfam" id="PF13927">
    <property type="entry name" value="Ig_3"/>
    <property type="match status" value="1"/>
</dbReference>
<accession>A0A9Q0MC71</accession>
<keyword evidence="5" id="KW-0812">Transmembrane</keyword>
<dbReference type="SMART" id="SM00409">
    <property type="entry name" value="IG"/>
    <property type="match status" value="3"/>
</dbReference>
<organism evidence="7 8">
    <name type="scientific">Blomia tropicalis</name>
    <name type="common">Mite</name>
    <dbReference type="NCBI Taxonomy" id="40697"/>
    <lineage>
        <taxon>Eukaryota</taxon>
        <taxon>Metazoa</taxon>
        <taxon>Ecdysozoa</taxon>
        <taxon>Arthropoda</taxon>
        <taxon>Chelicerata</taxon>
        <taxon>Arachnida</taxon>
        <taxon>Acari</taxon>
        <taxon>Acariformes</taxon>
        <taxon>Sarcoptiformes</taxon>
        <taxon>Astigmata</taxon>
        <taxon>Glycyphagoidea</taxon>
        <taxon>Echimyopodidae</taxon>
        <taxon>Blomia</taxon>
    </lineage>
</organism>
<dbReference type="SMART" id="SM00408">
    <property type="entry name" value="IGc2"/>
    <property type="match status" value="2"/>
</dbReference>
<dbReference type="PANTHER" id="PTHR23278:SF19">
    <property type="entry name" value="OBSCURIN"/>
    <property type="match status" value="1"/>
</dbReference>
<dbReference type="InterPro" id="IPR003598">
    <property type="entry name" value="Ig_sub2"/>
</dbReference>
<gene>
    <name evidence="7" type="ORF">RDWZM_000332</name>
</gene>
<sequence>MCMMTSTFCNPTPSVSWYRNNRKLIPERIIVRSLETGNEILISTNETNNRNNKSNQTYTTSQTEFGLEKNRSVLSVVIVQSPSRSDIGTILRCQASNIDTMKPIIRLIKLDVNLRPTKAVIVDMHRDDMQRSDPKSESGHTSLTAGSTVHITCLTWGSRPPARIRWWLNDRPLNDVKEVIFEANSTTKSTVRLVLKSFDNGSHLRCVAENGNSIGNELDTKSAIQRRRRPPSPPTPTLTPPSRQPSSSLVQSQSISSTTINGTIGDERVGVDYATEHHNDQPRHGPMSTFDQITLSVKYLPNVIIEPIDLERYQPPMASLIGNNINSKSGQASNNENGNNKINYSSSMIMANSYTIDETNKLTLNCNVKSNPEPFKIRWLQNRKEIFTNNLKGIKLLNQNQTLLVEQVGRYQEGRYQCVAYNQMGRGDSREIYIFVRRSPRCALPLHTTIQSSMHYPTNLFCQMDTNPMDTISIFWETPDHVLLSKDGKIIQTKNQDHVTESFKDNLDQFDPEFDEIIDEDDQNRQRKQRLNRLTIASKGVRSRLTIVPQSSADFGIYRCWAQNSIGSNRHEPCQFNLTNQIGHAIVPKPVYNCQSNYSRGLLSIRCLHNSISITANETNSLKTAYESMAERQLRFHMEIHSISDGSSSSPMNSMLLINQTNPIEPIFLVSTLQENFIYQINVYVSNLYGVSEKVTMLFQTPSHNESELNNSHGHNHNMTVSTSLLLSQSKSNNPIDDWLFGGNSLGGTSSPFDDQSNNSDEIEDTIGNQNLDSEHRFDSNGQWPITKPDLQKQNRLSESMGSNSGFGSVELLSHRFIVFLIGALIVSLIIFSVIVSIAIVLCVYRNKREKTNDMNNSKRNDSKTDEEIIKSLPNTPKSMEESSKICTYNNHQPQQMNQPPDLVQCDGLLIFNPSSTQAQPVQASTTGTATLYRNFVSLDSDSSYANYSVSDTSGTNQCDQFTLRTLDPVSIGQEQMVEPKFLCEPNHVSLLSDLNATGFITGEGNVQLVATMDHSSTTGKHLGSSKHKHEQTSFSSPYHLLQNGPFLSVPTQPIDQSRLVFMAPSNDDLASNQSQVNSSFSISESMSELTYHNSTNHQLATFSVENSNTQTTTEDETMGTFIQATTV</sequence>
<keyword evidence="5" id="KW-1133">Transmembrane helix</keyword>
<feature type="transmembrane region" description="Helical" evidence="5">
    <location>
        <begin position="817"/>
        <end position="845"/>
    </location>
</feature>
<dbReference type="CDD" id="cd00096">
    <property type="entry name" value="Ig"/>
    <property type="match status" value="1"/>
</dbReference>
<keyword evidence="3" id="KW-1015">Disulfide bond</keyword>
<evidence type="ECO:0000256" key="3">
    <source>
        <dbReference type="ARBA" id="ARBA00023157"/>
    </source>
</evidence>
<dbReference type="Proteomes" id="UP001142055">
    <property type="component" value="Chromosome 1"/>
</dbReference>
<dbReference type="PANTHER" id="PTHR23278">
    <property type="entry name" value="SIDESTEP PROTEIN"/>
    <property type="match status" value="1"/>
</dbReference>
<dbReference type="InterPro" id="IPR007110">
    <property type="entry name" value="Ig-like_dom"/>
</dbReference>
<dbReference type="GO" id="GO:0016020">
    <property type="term" value="C:membrane"/>
    <property type="evidence" value="ECO:0007669"/>
    <property type="project" value="UniProtKB-SubCell"/>
</dbReference>
<proteinExistence type="predicted"/>
<evidence type="ECO:0000259" key="6">
    <source>
        <dbReference type="PROSITE" id="PS50835"/>
    </source>
</evidence>
<evidence type="ECO:0000256" key="4">
    <source>
        <dbReference type="SAM" id="MobiDB-lite"/>
    </source>
</evidence>
<evidence type="ECO:0000256" key="1">
    <source>
        <dbReference type="ARBA" id="ARBA00004167"/>
    </source>
</evidence>
<dbReference type="SUPFAM" id="SSF48726">
    <property type="entry name" value="Immunoglobulin"/>
    <property type="match status" value="3"/>
</dbReference>
<dbReference type="InterPro" id="IPR013783">
    <property type="entry name" value="Ig-like_fold"/>
</dbReference>
<reference evidence="7" key="1">
    <citation type="submission" date="2022-12" db="EMBL/GenBank/DDBJ databases">
        <title>Genome assemblies of Blomia tropicalis.</title>
        <authorList>
            <person name="Cui Y."/>
        </authorList>
    </citation>
    <scope>NUCLEOTIDE SEQUENCE</scope>
    <source>
        <tissue evidence="7">Adult mites</tissue>
    </source>
</reference>
<comment type="caution">
    <text evidence="7">The sequence shown here is derived from an EMBL/GenBank/DDBJ whole genome shotgun (WGS) entry which is preliminary data.</text>
</comment>
<evidence type="ECO:0000313" key="7">
    <source>
        <dbReference type="EMBL" id="KAJ6221787.1"/>
    </source>
</evidence>
<dbReference type="InterPro" id="IPR003599">
    <property type="entry name" value="Ig_sub"/>
</dbReference>
<protein>
    <recommendedName>
        <fullName evidence="6">Ig-like domain-containing protein</fullName>
    </recommendedName>
</protein>
<name>A0A9Q0MC71_BLOTA</name>
<feature type="compositionally biased region" description="Low complexity" evidence="4">
    <location>
        <begin position="244"/>
        <end position="257"/>
    </location>
</feature>
<comment type="subcellular location">
    <subcellularLocation>
        <location evidence="1">Membrane</location>
        <topology evidence="1">Single-pass membrane protein</topology>
    </subcellularLocation>
</comment>
<evidence type="ECO:0000256" key="2">
    <source>
        <dbReference type="ARBA" id="ARBA00023136"/>
    </source>
</evidence>
<feature type="domain" description="Ig-like" evidence="6">
    <location>
        <begin position="1"/>
        <end position="105"/>
    </location>
</feature>
<keyword evidence="2 5" id="KW-0472">Membrane</keyword>
<feature type="domain" description="Ig-like" evidence="6">
    <location>
        <begin position="440"/>
        <end position="579"/>
    </location>
</feature>
<dbReference type="PROSITE" id="PS50835">
    <property type="entry name" value="IG_LIKE"/>
    <property type="match status" value="4"/>
</dbReference>
<dbReference type="EMBL" id="JAPWDV010000001">
    <property type="protein sequence ID" value="KAJ6221787.1"/>
    <property type="molecule type" value="Genomic_DNA"/>
</dbReference>
<feature type="region of interest" description="Disordered" evidence="4">
    <location>
        <begin position="212"/>
        <end position="264"/>
    </location>
</feature>
<feature type="domain" description="Ig-like" evidence="6">
    <location>
        <begin position="134"/>
        <end position="222"/>
    </location>
</feature>
<evidence type="ECO:0000256" key="5">
    <source>
        <dbReference type="SAM" id="Phobius"/>
    </source>
</evidence>